<proteinExistence type="predicted"/>
<name>A0ABN1JNJ7_9FLAO</name>
<keyword evidence="4" id="KW-1185">Reference proteome</keyword>
<sequence length="399" mass="46185">MNKTIKIYIGLLVLLFVGAIIVEFSTPPPVNWTKTYNENQKIPYGTYILHSELETLFPTSKVHDIKVTPYEYFDDYYSWEDSTYLTAGNFIQINEFSPTDDVSAQELLDFASFGNSIFMSTSYPPRTFFDSLGFQTDNDYSFKGAANLSFANPRLKQDSISIQKGMSNIYFSELDTVYTTVLGYQKFDSLQQRVNFIKVNWGKGNIFLHLQPVVFTNYHLLKKNNKKYAAAALSYLPDDTIYFDSKNKFGKDLGSSPLRFILSQPPLRYAWYLALLSIFLFMIFNAKRKQRVVKVIKPLENTTVAFTKTIGNLYYETKDHDNLVNKKITYFLEHIRRVYYLDTQVLDKKFVKSLVLKSGKDESETQKLINLIAHLKAKPSCNEDDLLNLNKAIEDFYTK</sequence>
<evidence type="ECO:0000259" key="2">
    <source>
        <dbReference type="Pfam" id="PF14258"/>
    </source>
</evidence>
<gene>
    <name evidence="3" type="ORF">GCM10009431_15380</name>
</gene>
<feature type="transmembrane region" description="Helical" evidence="1">
    <location>
        <begin position="269"/>
        <end position="286"/>
    </location>
</feature>
<protein>
    <recommendedName>
        <fullName evidence="2">DUF4350 domain-containing protein</fullName>
    </recommendedName>
</protein>
<dbReference type="Pfam" id="PF14258">
    <property type="entry name" value="DUF4350"/>
    <property type="match status" value="1"/>
</dbReference>
<feature type="domain" description="DUF4350" evidence="2">
    <location>
        <begin position="41"/>
        <end position="231"/>
    </location>
</feature>
<comment type="caution">
    <text evidence="3">The sequence shown here is derived from an EMBL/GenBank/DDBJ whole genome shotgun (WGS) entry which is preliminary data.</text>
</comment>
<evidence type="ECO:0000313" key="4">
    <source>
        <dbReference type="Proteomes" id="UP001500736"/>
    </source>
</evidence>
<feature type="transmembrane region" description="Helical" evidence="1">
    <location>
        <begin position="7"/>
        <end position="25"/>
    </location>
</feature>
<dbReference type="InterPro" id="IPR025646">
    <property type="entry name" value="DUF4350"/>
</dbReference>
<organism evidence="3 4">
    <name type="scientific">Gaetbulibacter jejuensis</name>
    <dbReference type="NCBI Taxonomy" id="584607"/>
    <lineage>
        <taxon>Bacteria</taxon>
        <taxon>Pseudomonadati</taxon>
        <taxon>Bacteroidota</taxon>
        <taxon>Flavobacteriia</taxon>
        <taxon>Flavobacteriales</taxon>
        <taxon>Flavobacteriaceae</taxon>
        <taxon>Gaetbulibacter</taxon>
    </lineage>
</organism>
<evidence type="ECO:0000256" key="1">
    <source>
        <dbReference type="SAM" id="Phobius"/>
    </source>
</evidence>
<keyword evidence="1" id="KW-1133">Transmembrane helix</keyword>
<keyword evidence="1" id="KW-0812">Transmembrane</keyword>
<dbReference type="Proteomes" id="UP001500736">
    <property type="component" value="Unassembled WGS sequence"/>
</dbReference>
<dbReference type="RefSeq" id="WP_343797175.1">
    <property type="nucleotide sequence ID" value="NZ_BAAAGF010000002.1"/>
</dbReference>
<keyword evidence="1" id="KW-0472">Membrane</keyword>
<accession>A0ABN1JNJ7</accession>
<dbReference type="EMBL" id="BAAAGF010000002">
    <property type="protein sequence ID" value="GAA0742868.1"/>
    <property type="molecule type" value="Genomic_DNA"/>
</dbReference>
<reference evidence="3 4" key="1">
    <citation type="journal article" date="2019" name="Int. J. Syst. Evol. Microbiol.">
        <title>The Global Catalogue of Microorganisms (GCM) 10K type strain sequencing project: providing services to taxonomists for standard genome sequencing and annotation.</title>
        <authorList>
            <consortium name="The Broad Institute Genomics Platform"/>
            <consortium name="The Broad Institute Genome Sequencing Center for Infectious Disease"/>
            <person name="Wu L."/>
            <person name="Ma J."/>
        </authorList>
    </citation>
    <scope>NUCLEOTIDE SEQUENCE [LARGE SCALE GENOMIC DNA]</scope>
    <source>
        <strain evidence="3 4">JCM 15976</strain>
    </source>
</reference>
<evidence type="ECO:0000313" key="3">
    <source>
        <dbReference type="EMBL" id="GAA0742868.1"/>
    </source>
</evidence>